<evidence type="ECO:0000313" key="3">
    <source>
        <dbReference type="Proteomes" id="UP001057877"/>
    </source>
</evidence>
<dbReference type="PROSITE" id="PS51186">
    <property type="entry name" value="GNAT"/>
    <property type="match status" value="1"/>
</dbReference>
<dbReference type="InterPro" id="IPR027365">
    <property type="entry name" value="GNAT_acetyltra_YdfB-like"/>
</dbReference>
<gene>
    <name evidence="2" type="ORF">L1F29_28325</name>
</gene>
<evidence type="ECO:0000259" key="1">
    <source>
        <dbReference type="PROSITE" id="PS51186"/>
    </source>
</evidence>
<dbReference type="Proteomes" id="UP001057877">
    <property type="component" value="Chromosome"/>
</dbReference>
<dbReference type="Pfam" id="PF12746">
    <property type="entry name" value="GNAT_acetyltran"/>
    <property type="match status" value="1"/>
</dbReference>
<dbReference type="Gene3D" id="3.40.630.30">
    <property type="match status" value="1"/>
</dbReference>
<dbReference type="EMBL" id="CP091430">
    <property type="protein sequence ID" value="UVI29294.1"/>
    <property type="molecule type" value="Genomic_DNA"/>
</dbReference>
<sequence>MDQLSPRDYHQIDGIIQDRFNCRNVFVHSVLDQNQPGTVYVNDSSHPTSGLVVHRGGCYYVFGDTADSEFNRALIDFLQNRFNHSNYFDLYVSSLDWIRLLEPALKGNVVRLTRSHYILREDAEVNRDAEIPEGYQLSAVDERLFIKYRSTMDRTYELLWGSEKAYLQHAFGFCLLAKDEFASVCNTFFVGGGLIAPDIVTLDNHRNKGLAAIVCTSFIKASRKLGLTPYWDCDAGNTASNRLANRLGFTKVGDVPILWWHENQDVIHQYLKKYHYSTE</sequence>
<reference evidence="2" key="1">
    <citation type="submission" date="2022-01" db="EMBL/GenBank/DDBJ databases">
        <title>Paenibacillus spongiae sp. nov., isolated from marine sponge.</title>
        <authorList>
            <person name="Li Z."/>
            <person name="Zhang M."/>
        </authorList>
    </citation>
    <scope>NUCLEOTIDE SEQUENCE</scope>
    <source>
        <strain evidence="2">PHS-Z3</strain>
    </source>
</reference>
<dbReference type="SUPFAM" id="SSF55729">
    <property type="entry name" value="Acyl-CoA N-acyltransferases (Nat)"/>
    <property type="match status" value="1"/>
</dbReference>
<dbReference type="RefSeq" id="WP_258385383.1">
    <property type="nucleotide sequence ID" value="NZ_CP091430.1"/>
</dbReference>
<dbReference type="InterPro" id="IPR000182">
    <property type="entry name" value="GNAT_dom"/>
</dbReference>
<dbReference type="PANTHER" id="PTHR31143">
    <property type="match status" value="1"/>
</dbReference>
<evidence type="ECO:0000313" key="2">
    <source>
        <dbReference type="EMBL" id="UVI29294.1"/>
    </source>
</evidence>
<dbReference type="InterPro" id="IPR042573">
    <property type="entry name" value="GNAT_acetyltra_N"/>
</dbReference>
<dbReference type="PANTHER" id="PTHR31143:SF2">
    <property type="entry name" value="FR47-LIKE DOMAIN-CONTAINING PROTEIN-RELATED"/>
    <property type="match status" value="1"/>
</dbReference>
<dbReference type="Gene3D" id="3.40.630.110">
    <property type="entry name" value="GNAT acetyltransferase-like"/>
    <property type="match status" value="1"/>
</dbReference>
<name>A0ABY5S6K3_9BACL</name>
<protein>
    <submittedName>
        <fullName evidence="2">GNAT family N-acetyltransferase</fullName>
    </submittedName>
</protein>
<feature type="domain" description="N-acetyltransferase" evidence="1">
    <location>
        <begin position="135"/>
        <end position="276"/>
    </location>
</feature>
<dbReference type="InterPro" id="IPR016181">
    <property type="entry name" value="Acyl_CoA_acyltransferase"/>
</dbReference>
<proteinExistence type="predicted"/>
<keyword evidence="3" id="KW-1185">Reference proteome</keyword>
<organism evidence="2 3">
    <name type="scientific">Paenibacillus spongiae</name>
    <dbReference type="NCBI Taxonomy" id="2909671"/>
    <lineage>
        <taxon>Bacteria</taxon>
        <taxon>Bacillati</taxon>
        <taxon>Bacillota</taxon>
        <taxon>Bacilli</taxon>
        <taxon>Bacillales</taxon>
        <taxon>Paenibacillaceae</taxon>
        <taxon>Paenibacillus</taxon>
    </lineage>
</organism>
<accession>A0ABY5S6K3</accession>